<dbReference type="PANTHER" id="PTHR45709">
    <property type="entry name" value="LARGE SUBUNIT GTPASE 1 HOMOLOG-RELATED"/>
    <property type="match status" value="1"/>
</dbReference>
<dbReference type="GO" id="GO:0005829">
    <property type="term" value="C:cytosol"/>
    <property type="evidence" value="ECO:0007669"/>
    <property type="project" value="TreeGrafter"/>
</dbReference>
<dbReference type="AlphaFoldDB" id="L1LEQ0"/>
<dbReference type="GeneID" id="15806667"/>
<keyword evidence="4" id="KW-0342">GTP-binding</keyword>
<dbReference type="STRING" id="1537102.L1LEQ0"/>
<comment type="caution">
    <text evidence="7">The sequence shown here is derived from an EMBL/GenBank/DDBJ whole genome shotgun (WGS) entry which is preliminary data.</text>
</comment>
<evidence type="ECO:0000259" key="6">
    <source>
        <dbReference type="Pfam" id="PF01926"/>
    </source>
</evidence>
<keyword evidence="1" id="KW-0963">Cytoplasm</keyword>
<evidence type="ECO:0000256" key="5">
    <source>
        <dbReference type="SAM" id="MobiDB-lite"/>
    </source>
</evidence>
<evidence type="ECO:0000256" key="1">
    <source>
        <dbReference type="ARBA" id="ARBA00022490"/>
    </source>
</evidence>
<dbReference type="RefSeq" id="XP_004833196.1">
    <property type="nucleotide sequence ID" value="XM_004833139.1"/>
</dbReference>
<dbReference type="InterPro" id="IPR023179">
    <property type="entry name" value="GTP-bd_ortho_bundle_sf"/>
</dbReference>
<dbReference type="KEGG" id="beq:BEWA_037810"/>
<dbReference type="SUPFAM" id="SSF52540">
    <property type="entry name" value="P-loop containing nucleoside triphosphate hydrolases"/>
    <property type="match status" value="1"/>
</dbReference>
<dbReference type="VEuPathDB" id="PiroplasmaDB:BEWA_037810"/>
<evidence type="ECO:0000313" key="8">
    <source>
        <dbReference type="Proteomes" id="UP000031512"/>
    </source>
</evidence>
<dbReference type="InterPro" id="IPR043358">
    <property type="entry name" value="GNL1-like"/>
</dbReference>
<feature type="compositionally biased region" description="Polar residues" evidence="5">
    <location>
        <begin position="165"/>
        <end position="184"/>
    </location>
</feature>
<dbReference type="InterPro" id="IPR027417">
    <property type="entry name" value="P-loop_NTPase"/>
</dbReference>
<keyword evidence="2" id="KW-0547">Nucleotide-binding</keyword>
<proteinExistence type="predicted"/>
<dbReference type="Proteomes" id="UP000031512">
    <property type="component" value="Unassembled WGS sequence"/>
</dbReference>
<dbReference type="eggNOG" id="KOG1424">
    <property type="taxonomic scope" value="Eukaryota"/>
</dbReference>
<dbReference type="InterPro" id="IPR006073">
    <property type="entry name" value="GTP-bd"/>
</dbReference>
<dbReference type="Pfam" id="PF01926">
    <property type="entry name" value="MMR_HSR1"/>
    <property type="match status" value="1"/>
</dbReference>
<organism evidence="7 8">
    <name type="scientific">Theileria equi strain WA</name>
    <dbReference type="NCBI Taxonomy" id="1537102"/>
    <lineage>
        <taxon>Eukaryota</taxon>
        <taxon>Sar</taxon>
        <taxon>Alveolata</taxon>
        <taxon>Apicomplexa</taxon>
        <taxon>Aconoidasida</taxon>
        <taxon>Piroplasmida</taxon>
        <taxon>Theileriidae</taxon>
        <taxon>Theileria</taxon>
    </lineage>
</organism>
<dbReference type="OrthoDB" id="61815at2759"/>
<name>L1LEQ0_THEEQ</name>
<dbReference type="Gene3D" id="1.10.1580.10">
    <property type="match status" value="1"/>
</dbReference>
<sequence>MGGGKSQKGGKHGSIGRTLAHDILLRQFQQNEELRKNILKKKEHSVYERSNLDEFTLAASQGLESYISQHGNTREVLSSDLNTQLSDMINFPHLYDCSLFPTIPIPRRCFFFSEEQKILISKLSKQRHREEINSRKKAYRRKNKKLVDMYMHGDRPKPMHGIYSDKNTNVILPNGHNSGSNVKSKASKDSESFYDSEYSLDDDEEEEEEQVLDEDEDEKSEEDYEDVEETEEEEDDDEEGVDSLGDSKSHKDVYVKQYQKYLKEESENMDLHKIDVEELEKLETRNFYTWRKLLLDIEQKEKCVITPYEKNIEFWRQLWRVIERSHLIFVIIESRDPLFFRVPDLENYVKEVDPRKKVLLILNKADFLSPEIRREWADYFRKADIDFVFFSSILDAEMSNESTSNGSLDKENVDVDKVLTASKPEEDLDIQIYTVDMLLNRVLEYKKIQTKDYPELDNDEIPIYTVGCVGFPNVGKSSLINCLMNATKTNVSSQPGKTKHMQTLILRHLNITLCDCPGLIFPTMVSTKYHLLINNIASTSHFRGNMTLAVQLVCNRIPDQLCKRYDVPLADCIIEANDRKILFSYKFLEYLCKNRNFISGGKGGQLDYGRAAKLVLNDYTSGNLLFCSLPPGSENSAGDSIIQSMENLSIGNMNSDNRLEIYQTTTHGLSSEVRVNIDTKTVKDIRDDESKMQQWLIEFNKEDQKINEKPMTKRKMRFLIKGKRRVNTTKS</sequence>
<evidence type="ECO:0000313" key="7">
    <source>
        <dbReference type="EMBL" id="EKX73744.1"/>
    </source>
</evidence>
<dbReference type="CDD" id="cd01857">
    <property type="entry name" value="HSR1_MMR1"/>
    <property type="match status" value="1"/>
</dbReference>
<dbReference type="Gene3D" id="3.40.50.300">
    <property type="entry name" value="P-loop containing nucleotide triphosphate hydrolases"/>
    <property type="match status" value="1"/>
</dbReference>
<keyword evidence="8" id="KW-1185">Reference proteome</keyword>
<feature type="domain" description="G" evidence="6">
    <location>
        <begin position="465"/>
        <end position="529"/>
    </location>
</feature>
<dbReference type="GO" id="GO:0005525">
    <property type="term" value="F:GTP binding"/>
    <property type="evidence" value="ECO:0007669"/>
    <property type="project" value="UniProtKB-KW"/>
</dbReference>
<dbReference type="GO" id="GO:0003924">
    <property type="term" value="F:GTPase activity"/>
    <property type="evidence" value="ECO:0007669"/>
    <property type="project" value="InterPro"/>
</dbReference>
<evidence type="ECO:0000256" key="3">
    <source>
        <dbReference type="ARBA" id="ARBA00022801"/>
    </source>
</evidence>
<feature type="compositionally biased region" description="Acidic residues" evidence="5">
    <location>
        <begin position="192"/>
        <end position="241"/>
    </location>
</feature>
<protein>
    <recommendedName>
        <fullName evidence="6">G domain-containing protein</fullName>
    </recommendedName>
</protein>
<feature type="region of interest" description="Disordered" evidence="5">
    <location>
        <begin position="153"/>
        <end position="247"/>
    </location>
</feature>
<gene>
    <name evidence="7" type="ORF">BEWA_037810</name>
</gene>
<reference evidence="7 8" key="1">
    <citation type="journal article" date="2012" name="BMC Genomics">
        <title>Comparative genomic analysis and phylogenetic position of Theileria equi.</title>
        <authorList>
            <person name="Kappmeyer L.S."/>
            <person name="Thiagarajan M."/>
            <person name="Herndon D.R."/>
            <person name="Ramsay J.D."/>
            <person name="Caler E."/>
            <person name="Djikeng A."/>
            <person name="Gillespie J.J."/>
            <person name="Lau A.O."/>
            <person name="Roalson E.H."/>
            <person name="Silva J.C."/>
            <person name="Silva M.G."/>
            <person name="Suarez C.E."/>
            <person name="Ueti M.W."/>
            <person name="Nene V.M."/>
            <person name="Mealey R.H."/>
            <person name="Knowles D.P."/>
            <person name="Brayton K.A."/>
        </authorList>
    </citation>
    <scope>NUCLEOTIDE SEQUENCE [LARGE SCALE GENOMIC DNA]</scope>
    <source>
        <strain evidence="7 8">WA</strain>
    </source>
</reference>
<accession>L1LEQ0</accession>
<dbReference type="EMBL" id="ACOU01000002">
    <property type="protein sequence ID" value="EKX73744.1"/>
    <property type="molecule type" value="Genomic_DNA"/>
</dbReference>
<evidence type="ECO:0000256" key="2">
    <source>
        <dbReference type="ARBA" id="ARBA00022741"/>
    </source>
</evidence>
<keyword evidence="3" id="KW-0378">Hydrolase</keyword>
<evidence type="ECO:0000256" key="4">
    <source>
        <dbReference type="ARBA" id="ARBA00023134"/>
    </source>
</evidence>
<dbReference type="PANTHER" id="PTHR45709:SF2">
    <property type="entry name" value="LARGE SUBUNIT GTPASE 1 HOMOLOG"/>
    <property type="match status" value="1"/>
</dbReference>